<sequence>MPTTLNDLPSELLAHIFTDTLPTDSYVAVSNDASPLVLSRVCHLWRSIALSSSNLWCSFQVKPPRCNPYLIQAWLGHSGDRLLSFKVEFSMHSPSYADAARLLRTLSCTSTRWKRVHLFLPGSNSLFRDTFGSSDMPHLRELTLDVVRGSEADVNELNTFLFSNDIPLENFTWGFHSSWGMWDTPGRLRELIILNAPWSRLMYLTLNTCVTADEAYTTLSRCPNLVEIDLRRFSRPVNAHRSAANLPVITLLSLTSLSLYTINLVTVHEPLGHFFSHLLCPNLRKVVITCGFTSTVAWPRSAFMSFLLRSSCNIERLHLESTGISESNLCQCLEVMSPSLRRLALYDLGDNACVSDRLVARMEGSLCPRLEDLVLHRVVRCSDGALAKMIHLRRESLQKFRWCPIPGDHCSHAQDVRVFKKVSGHGLEQTWEWEKDSSVE</sequence>
<dbReference type="InterPro" id="IPR032675">
    <property type="entry name" value="LRR_dom_sf"/>
</dbReference>
<dbReference type="Gene3D" id="1.20.1280.50">
    <property type="match status" value="1"/>
</dbReference>
<reference evidence="2" key="1">
    <citation type="submission" date="2020-11" db="EMBL/GenBank/DDBJ databases">
        <title>Adaptations for nitrogen fixation in a non-lichenized fungal sporocarp promotes dispersal by wood-feeding termites.</title>
        <authorList>
            <consortium name="DOE Joint Genome Institute"/>
            <person name="Koch R.A."/>
            <person name="Yoon G."/>
            <person name="Arayal U."/>
            <person name="Lail K."/>
            <person name="Amirebrahimi M."/>
            <person name="Labutti K."/>
            <person name="Lipzen A."/>
            <person name="Riley R."/>
            <person name="Barry K."/>
            <person name="Henrissat B."/>
            <person name="Grigoriev I.V."/>
            <person name="Herr J.R."/>
            <person name="Aime M.C."/>
        </authorList>
    </citation>
    <scope>NUCLEOTIDE SEQUENCE</scope>
    <source>
        <strain evidence="2">MCA 3950</strain>
    </source>
</reference>
<dbReference type="Proteomes" id="UP000812287">
    <property type="component" value="Unassembled WGS sequence"/>
</dbReference>
<keyword evidence="3" id="KW-1185">Reference proteome</keyword>
<comment type="caution">
    <text evidence="2">The sequence shown here is derived from an EMBL/GenBank/DDBJ whole genome shotgun (WGS) entry which is preliminary data.</text>
</comment>
<proteinExistence type="predicted"/>
<evidence type="ECO:0000259" key="1">
    <source>
        <dbReference type="PROSITE" id="PS50181"/>
    </source>
</evidence>
<evidence type="ECO:0000313" key="3">
    <source>
        <dbReference type="Proteomes" id="UP000812287"/>
    </source>
</evidence>
<dbReference type="GeneID" id="66103870"/>
<dbReference type="AlphaFoldDB" id="A0A9P8AVP3"/>
<accession>A0A9P8AVP3</accession>
<dbReference type="Gene3D" id="3.80.10.10">
    <property type="entry name" value="Ribonuclease Inhibitor"/>
    <property type="match status" value="1"/>
</dbReference>
<gene>
    <name evidence="2" type="ORF">BT62DRAFT_606606</name>
</gene>
<dbReference type="EMBL" id="MU250527">
    <property type="protein sequence ID" value="KAG7449779.1"/>
    <property type="molecule type" value="Genomic_DNA"/>
</dbReference>
<dbReference type="RefSeq" id="XP_043043279.1">
    <property type="nucleotide sequence ID" value="XM_043181574.1"/>
</dbReference>
<evidence type="ECO:0000313" key="2">
    <source>
        <dbReference type="EMBL" id="KAG7449779.1"/>
    </source>
</evidence>
<dbReference type="PROSITE" id="PS50181">
    <property type="entry name" value="FBOX"/>
    <property type="match status" value="1"/>
</dbReference>
<dbReference type="InterPro" id="IPR001810">
    <property type="entry name" value="F-box_dom"/>
</dbReference>
<feature type="domain" description="F-box" evidence="1">
    <location>
        <begin position="2"/>
        <end position="59"/>
    </location>
</feature>
<organism evidence="2 3">
    <name type="scientific">Guyanagaster necrorhizus</name>
    <dbReference type="NCBI Taxonomy" id="856835"/>
    <lineage>
        <taxon>Eukaryota</taxon>
        <taxon>Fungi</taxon>
        <taxon>Dikarya</taxon>
        <taxon>Basidiomycota</taxon>
        <taxon>Agaricomycotina</taxon>
        <taxon>Agaricomycetes</taxon>
        <taxon>Agaricomycetidae</taxon>
        <taxon>Agaricales</taxon>
        <taxon>Marasmiineae</taxon>
        <taxon>Physalacriaceae</taxon>
        <taxon>Guyanagaster</taxon>
    </lineage>
</organism>
<name>A0A9P8AVP3_9AGAR</name>
<dbReference type="SUPFAM" id="SSF52047">
    <property type="entry name" value="RNI-like"/>
    <property type="match status" value="1"/>
</dbReference>
<protein>
    <recommendedName>
        <fullName evidence="1">F-box domain-containing protein</fullName>
    </recommendedName>
</protein>
<dbReference type="OrthoDB" id="2269034at2759"/>